<dbReference type="AlphaFoldDB" id="A0A2V1CYW5"/>
<dbReference type="PANTHER" id="PTHR38846:SF1">
    <property type="entry name" value="C3H1-TYPE DOMAIN-CONTAINING PROTEIN"/>
    <property type="match status" value="1"/>
</dbReference>
<accession>A0A2V1CYW5</accession>
<name>A0A2V1CYW5_9PLEO</name>
<evidence type="ECO:0000313" key="2">
    <source>
        <dbReference type="Proteomes" id="UP000244855"/>
    </source>
</evidence>
<proteinExistence type="predicted"/>
<evidence type="ECO:0000313" key="1">
    <source>
        <dbReference type="EMBL" id="PVH90479.1"/>
    </source>
</evidence>
<dbReference type="STRING" id="97972.A0A2V1CYW5"/>
<dbReference type="Proteomes" id="UP000244855">
    <property type="component" value="Unassembled WGS sequence"/>
</dbReference>
<keyword evidence="2" id="KW-1185">Reference proteome</keyword>
<organism evidence="1 2">
    <name type="scientific">Periconia macrospinosa</name>
    <dbReference type="NCBI Taxonomy" id="97972"/>
    <lineage>
        <taxon>Eukaryota</taxon>
        <taxon>Fungi</taxon>
        <taxon>Dikarya</taxon>
        <taxon>Ascomycota</taxon>
        <taxon>Pezizomycotina</taxon>
        <taxon>Dothideomycetes</taxon>
        <taxon>Pleosporomycetidae</taxon>
        <taxon>Pleosporales</taxon>
        <taxon>Massarineae</taxon>
        <taxon>Periconiaceae</taxon>
        <taxon>Periconia</taxon>
    </lineage>
</organism>
<dbReference type="PANTHER" id="PTHR38846">
    <property type="entry name" value="C3H1-TYPE DOMAIN-CONTAINING PROTEIN"/>
    <property type="match status" value="1"/>
</dbReference>
<gene>
    <name evidence="1" type="ORF">DM02DRAFT_440175</name>
</gene>
<sequence>MPTTVKQQRAFLCAWAENLRIQSNKLLSTHDQFASLAVGGMGWKPGNAQWCALWGVCFGEEYAAESTTTFNNLAIEDLATMNLKEPRRRRIDSVDDDAVQGGVSISAINTYFDSCYGTDFTKLEIWQRLCVDVGVEPAASIKKCKILVNIYDFLQPDRPIRQFDSFEEYRRYTRNGRVYPLHMAKEDGFLSVFLKPVGRGRRR</sequence>
<reference evidence="1 2" key="1">
    <citation type="journal article" date="2018" name="Sci. Rep.">
        <title>Comparative genomics provides insights into the lifestyle and reveals functional heterogeneity of dark septate endophytic fungi.</title>
        <authorList>
            <person name="Knapp D.G."/>
            <person name="Nemeth J.B."/>
            <person name="Barry K."/>
            <person name="Hainaut M."/>
            <person name="Henrissat B."/>
            <person name="Johnson J."/>
            <person name="Kuo A."/>
            <person name="Lim J.H.P."/>
            <person name="Lipzen A."/>
            <person name="Nolan M."/>
            <person name="Ohm R.A."/>
            <person name="Tamas L."/>
            <person name="Grigoriev I.V."/>
            <person name="Spatafora J.W."/>
            <person name="Nagy L.G."/>
            <person name="Kovacs G.M."/>
        </authorList>
    </citation>
    <scope>NUCLEOTIDE SEQUENCE [LARGE SCALE GENOMIC DNA]</scope>
    <source>
        <strain evidence="1 2">DSE2036</strain>
    </source>
</reference>
<dbReference type="OrthoDB" id="6105938at2759"/>
<dbReference type="EMBL" id="KZ806281">
    <property type="protein sequence ID" value="PVH90479.1"/>
    <property type="molecule type" value="Genomic_DNA"/>
</dbReference>
<protein>
    <submittedName>
        <fullName evidence="1">Uncharacterized protein</fullName>
    </submittedName>
</protein>